<reference evidence="8" key="1">
    <citation type="submission" date="2016-06" db="EMBL/GenBank/DDBJ databases">
        <title>Parallel loss of symbiosis genes in relatives of nitrogen-fixing non-legume Parasponia.</title>
        <authorList>
            <person name="Van Velzen R."/>
            <person name="Holmer R."/>
            <person name="Bu F."/>
            <person name="Rutten L."/>
            <person name="Van Zeijl A."/>
            <person name="Liu W."/>
            <person name="Santuari L."/>
            <person name="Cao Q."/>
            <person name="Sharma T."/>
            <person name="Shen D."/>
            <person name="Roswanjaya Y."/>
            <person name="Wardhani T."/>
            <person name="Kalhor M.S."/>
            <person name="Jansen J."/>
            <person name="Van den Hoogen J."/>
            <person name="Gungor B."/>
            <person name="Hartog M."/>
            <person name="Hontelez J."/>
            <person name="Verver J."/>
            <person name="Yang W.-C."/>
            <person name="Schijlen E."/>
            <person name="Repin R."/>
            <person name="Schilthuizen M."/>
            <person name="Schranz E."/>
            <person name="Heidstra R."/>
            <person name="Miyata K."/>
            <person name="Fedorova E."/>
            <person name="Kohlen W."/>
            <person name="Bisseling T."/>
            <person name="Smit S."/>
            <person name="Geurts R."/>
        </authorList>
    </citation>
    <scope>NUCLEOTIDE SEQUENCE [LARGE SCALE GENOMIC DNA]</scope>
    <source>
        <strain evidence="8">cv. WU1-14</strain>
    </source>
</reference>
<evidence type="ECO:0000256" key="1">
    <source>
        <dbReference type="ARBA" id="ARBA00008056"/>
    </source>
</evidence>
<keyword evidence="7" id="KW-0223">Dioxygenase</keyword>
<dbReference type="AlphaFoldDB" id="A0A2P5DPU1"/>
<dbReference type="PANTHER" id="PTHR10209:SF751">
    <property type="entry name" value="OS06G0255100 PROTEIN"/>
    <property type="match status" value="1"/>
</dbReference>
<gene>
    <name evidence="7" type="ORF">PanWU01x14_042580</name>
</gene>
<evidence type="ECO:0000256" key="5">
    <source>
        <dbReference type="RuleBase" id="RU003682"/>
    </source>
</evidence>
<dbReference type="Pfam" id="PF14226">
    <property type="entry name" value="DIOX_N"/>
    <property type="match status" value="1"/>
</dbReference>
<dbReference type="GO" id="GO:0051213">
    <property type="term" value="F:dioxygenase activity"/>
    <property type="evidence" value="ECO:0007669"/>
    <property type="project" value="UniProtKB-KW"/>
</dbReference>
<comment type="similarity">
    <text evidence="1 5">Belongs to the iron/ascorbate-dependent oxidoreductase family.</text>
</comment>
<dbReference type="PROSITE" id="PS51471">
    <property type="entry name" value="FE2OG_OXY"/>
    <property type="match status" value="1"/>
</dbReference>
<dbReference type="InterPro" id="IPR026992">
    <property type="entry name" value="DIOX_N"/>
</dbReference>
<dbReference type="FunFam" id="2.60.120.330:FF:000026">
    <property type="entry name" value="DIBOA-glucoside dioxygenase BX6"/>
    <property type="match status" value="1"/>
</dbReference>
<sequence>MAINEGNYHRAKELKQFDDSKAGVKGLLDSGLSSIPRIFVYPPQTLADLKPSSSSSPSPISIPTINLSAPDSDCRSTIAAEISRAARELGFFQIVNHGISPGALDRTIAAVKAFHEQPPEVRSRFYRREMGTGVSYLSNVDLYQSKAASWRDTLQVRLGPTPPAPEQVPEICRDAVAEWDREVVRLGEVLMNLVGEGLGLDAGRLRELSCVDGRTMVGHYYPYCPQPDVTVGLGSHADPGVLTVLLQDHMGGLQIKYGEVWVDVKPVPGSLVINIGDLLQIMSNDEYKSVDHRVLANSNREPRVSIALFFNPSTRDKVFGPLPELVSPEKPAVYRQFTYSEFMQRFFNKELDGKSLRNYFKL</sequence>
<accession>A0A2P5DPU1</accession>
<dbReference type="InterPro" id="IPR044861">
    <property type="entry name" value="IPNS-like_FE2OG_OXY"/>
</dbReference>
<dbReference type="InterPro" id="IPR027443">
    <property type="entry name" value="IPNS-like_sf"/>
</dbReference>
<keyword evidence="8" id="KW-1185">Reference proteome</keyword>
<dbReference type="Pfam" id="PF03171">
    <property type="entry name" value="2OG-FeII_Oxy"/>
    <property type="match status" value="1"/>
</dbReference>
<dbReference type="GO" id="GO:0046872">
    <property type="term" value="F:metal ion binding"/>
    <property type="evidence" value="ECO:0007669"/>
    <property type="project" value="UniProtKB-KW"/>
</dbReference>
<evidence type="ECO:0000313" key="7">
    <source>
        <dbReference type="EMBL" id="PON75291.1"/>
    </source>
</evidence>
<evidence type="ECO:0000256" key="4">
    <source>
        <dbReference type="ARBA" id="ARBA00023004"/>
    </source>
</evidence>
<comment type="caution">
    <text evidence="7">The sequence shown here is derived from an EMBL/GenBank/DDBJ whole genome shotgun (WGS) entry which is preliminary data.</text>
</comment>
<keyword evidence="3 5" id="KW-0560">Oxidoreductase</keyword>
<keyword evidence="4 5" id="KW-0408">Iron</keyword>
<evidence type="ECO:0000259" key="6">
    <source>
        <dbReference type="PROSITE" id="PS51471"/>
    </source>
</evidence>
<evidence type="ECO:0000256" key="2">
    <source>
        <dbReference type="ARBA" id="ARBA00022723"/>
    </source>
</evidence>
<dbReference type="InterPro" id="IPR005123">
    <property type="entry name" value="Oxoglu/Fe-dep_dioxygenase_dom"/>
</dbReference>
<evidence type="ECO:0000313" key="8">
    <source>
        <dbReference type="Proteomes" id="UP000237105"/>
    </source>
</evidence>
<evidence type="ECO:0000256" key="3">
    <source>
        <dbReference type="ARBA" id="ARBA00023002"/>
    </source>
</evidence>
<dbReference type="PANTHER" id="PTHR10209">
    <property type="entry name" value="OXIDOREDUCTASE, 2OG-FE II OXYGENASE FAMILY PROTEIN"/>
    <property type="match status" value="1"/>
</dbReference>
<keyword evidence="2 5" id="KW-0479">Metal-binding</keyword>
<dbReference type="SUPFAM" id="SSF51197">
    <property type="entry name" value="Clavaminate synthase-like"/>
    <property type="match status" value="1"/>
</dbReference>
<dbReference type="OrthoDB" id="288590at2759"/>
<protein>
    <submittedName>
        <fullName evidence="7">Oxoglutarate/iron-dependent dioxygenase</fullName>
    </submittedName>
</protein>
<dbReference type="EMBL" id="JXTB01000024">
    <property type="protein sequence ID" value="PON75291.1"/>
    <property type="molecule type" value="Genomic_DNA"/>
</dbReference>
<dbReference type="Proteomes" id="UP000237105">
    <property type="component" value="Unassembled WGS sequence"/>
</dbReference>
<organism evidence="7 8">
    <name type="scientific">Parasponia andersonii</name>
    <name type="common">Sponia andersonii</name>
    <dbReference type="NCBI Taxonomy" id="3476"/>
    <lineage>
        <taxon>Eukaryota</taxon>
        <taxon>Viridiplantae</taxon>
        <taxon>Streptophyta</taxon>
        <taxon>Embryophyta</taxon>
        <taxon>Tracheophyta</taxon>
        <taxon>Spermatophyta</taxon>
        <taxon>Magnoliopsida</taxon>
        <taxon>eudicotyledons</taxon>
        <taxon>Gunneridae</taxon>
        <taxon>Pentapetalae</taxon>
        <taxon>rosids</taxon>
        <taxon>fabids</taxon>
        <taxon>Rosales</taxon>
        <taxon>Cannabaceae</taxon>
        <taxon>Parasponia</taxon>
    </lineage>
</organism>
<name>A0A2P5DPU1_PARAD</name>
<proteinExistence type="inferred from homology"/>
<dbReference type="Gene3D" id="2.60.120.330">
    <property type="entry name" value="B-lactam Antibiotic, Isopenicillin N Synthase, Chain"/>
    <property type="match status" value="1"/>
</dbReference>
<feature type="domain" description="Fe2OG dioxygenase" evidence="6">
    <location>
        <begin position="210"/>
        <end position="312"/>
    </location>
</feature>